<gene>
    <name evidence="7" type="ORF">QQF64_006543</name>
</gene>
<dbReference type="PANTHER" id="PTHR25465:SF5">
    <property type="entry name" value="E3 UBIQUITIN_ISG15 LIGASE TRIM25-RELATED"/>
    <property type="match status" value="1"/>
</dbReference>
<dbReference type="Proteomes" id="UP001558613">
    <property type="component" value="Unassembled WGS sequence"/>
</dbReference>
<reference evidence="7 8" key="1">
    <citation type="submission" date="2023-09" db="EMBL/GenBank/DDBJ databases">
        <authorList>
            <person name="Wang M."/>
        </authorList>
    </citation>
    <scope>NUCLEOTIDE SEQUENCE [LARGE SCALE GENOMIC DNA]</scope>
    <source>
        <strain evidence="7">GT-2023</strain>
        <tissue evidence="7">Liver</tissue>
    </source>
</reference>
<comment type="caution">
    <text evidence="7">The sequence shown here is derived from an EMBL/GenBank/DDBJ whole genome shotgun (WGS) entry which is preliminary data.</text>
</comment>
<evidence type="ECO:0000313" key="8">
    <source>
        <dbReference type="Proteomes" id="UP001558613"/>
    </source>
</evidence>
<evidence type="ECO:0000256" key="5">
    <source>
        <dbReference type="SAM" id="MobiDB-lite"/>
    </source>
</evidence>
<proteinExistence type="predicted"/>
<sequence>MKLKLKLKLKLTLQRAEGYGKAAEGDAEDVPAENPAERTDVQQLRETVESHKRSAQTAVEDSERIFTELIRSIERSRSELIRLIRDQEKAAVSRAEGRLERLEQEINDLRRRDAELEQLSHTQDHIQFLQVTEI</sequence>
<dbReference type="InterPro" id="IPR051051">
    <property type="entry name" value="E3_ubiq-ligase_TRIM/RNF"/>
</dbReference>
<name>A0ABR3M824_9TELE</name>
<keyword evidence="8" id="KW-1185">Reference proteome</keyword>
<keyword evidence="2" id="KW-0863">Zinc-finger</keyword>
<feature type="domain" description="TRIM8/14/16/25/29/45/65 coiled-coil region" evidence="6">
    <location>
        <begin position="39"/>
        <end position="130"/>
    </location>
</feature>
<organism evidence="7 8">
    <name type="scientific">Cirrhinus molitorella</name>
    <name type="common">mud carp</name>
    <dbReference type="NCBI Taxonomy" id="172907"/>
    <lineage>
        <taxon>Eukaryota</taxon>
        <taxon>Metazoa</taxon>
        <taxon>Chordata</taxon>
        <taxon>Craniata</taxon>
        <taxon>Vertebrata</taxon>
        <taxon>Euteleostomi</taxon>
        <taxon>Actinopterygii</taxon>
        <taxon>Neopterygii</taxon>
        <taxon>Teleostei</taxon>
        <taxon>Ostariophysi</taxon>
        <taxon>Cypriniformes</taxon>
        <taxon>Cyprinidae</taxon>
        <taxon>Labeoninae</taxon>
        <taxon>Labeonini</taxon>
        <taxon>Cirrhinus</taxon>
    </lineage>
</organism>
<evidence type="ECO:0000256" key="1">
    <source>
        <dbReference type="ARBA" id="ARBA00022723"/>
    </source>
</evidence>
<evidence type="ECO:0000256" key="3">
    <source>
        <dbReference type="ARBA" id="ARBA00022833"/>
    </source>
</evidence>
<feature type="coiled-coil region" evidence="4">
    <location>
        <begin position="85"/>
        <end position="119"/>
    </location>
</feature>
<evidence type="ECO:0000313" key="7">
    <source>
        <dbReference type="EMBL" id="KAL1261278.1"/>
    </source>
</evidence>
<keyword evidence="1" id="KW-0479">Metal-binding</keyword>
<evidence type="ECO:0000259" key="6">
    <source>
        <dbReference type="Pfam" id="PF25600"/>
    </source>
</evidence>
<dbReference type="PANTHER" id="PTHR25465">
    <property type="entry name" value="B-BOX DOMAIN CONTAINING"/>
    <property type="match status" value="1"/>
</dbReference>
<keyword evidence="3" id="KW-0862">Zinc</keyword>
<evidence type="ECO:0000256" key="4">
    <source>
        <dbReference type="SAM" id="Coils"/>
    </source>
</evidence>
<feature type="region of interest" description="Disordered" evidence="5">
    <location>
        <begin position="18"/>
        <end position="59"/>
    </location>
</feature>
<evidence type="ECO:0000256" key="2">
    <source>
        <dbReference type="ARBA" id="ARBA00022771"/>
    </source>
</evidence>
<accession>A0ABR3M824</accession>
<keyword evidence="4" id="KW-0175">Coiled coil</keyword>
<protein>
    <recommendedName>
        <fullName evidence="6">TRIM8/14/16/25/29/45/65 coiled-coil region domain-containing protein</fullName>
    </recommendedName>
</protein>
<dbReference type="Pfam" id="PF25600">
    <property type="entry name" value="TRIM_CC"/>
    <property type="match status" value="1"/>
</dbReference>
<dbReference type="EMBL" id="JAYMGO010000014">
    <property type="protein sequence ID" value="KAL1261278.1"/>
    <property type="molecule type" value="Genomic_DNA"/>
</dbReference>
<dbReference type="InterPro" id="IPR058030">
    <property type="entry name" value="TRIM8/14/16/25/29/45/65_CC"/>
</dbReference>